<proteinExistence type="inferred from homology"/>
<dbReference type="GO" id="GO:0047617">
    <property type="term" value="F:fatty acyl-CoA hydrolase activity"/>
    <property type="evidence" value="ECO:0007669"/>
    <property type="project" value="TreeGrafter"/>
</dbReference>
<reference evidence="3" key="1">
    <citation type="submission" date="2010-07" db="EMBL/GenBank/DDBJ databases">
        <authorList>
            <person name="Muzny D."/>
            <person name="Qin X."/>
            <person name="Deng J."/>
            <person name="Jiang H."/>
            <person name="Liu Y."/>
            <person name="Qu J."/>
            <person name="Song X.-Z."/>
            <person name="Zhang L."/>
            <person name="Thornton R."/>
            <person name="Coyle M."/>
            <person name="Francisco L."/>
            <person name="Jackson L."/>
            <person name="Javaid M."/>
            <person name="Korchina V."/>
            <person name="Kovar C."/>
            <person name="Mata R."/>
            <person name="Mathew T."/>
            <person name="Ngo R."/>
            <person name="Nguyen L."/>
            <person name="Nguyen N."/>
            <person name="Okwuonu G."/>
            <person name="Ongeri F."/>
            <person name="Pham C."/>
            <person name="Simmons D."/>
            <person name="Wilczek-Boney K."/>
            <person name="Hale W."/>
            <person name="Jakkamsetti A."/>
            <person name="Pham P."/>
            <person name="Ruth R."/>
            <person name="San Lucas F."/>
            <person name="Warren J."/>
            <person name="Zhang J."/>
            <person name="Zhao Z."/>
            <person name="Zhou C."/>
            <person name="Zhu D."/>
            <person name="Lee S."/>
            <person name="Bess C."/>
            <person name="Blankenburg K."/>
            <person name="Forbes L."/>
            <person name="Fu Q."/>
            <person name="Gubbala S."/>
            <person name="Hirani K."/>
            <person name="Jayaseelan J.C."/>
            <person name="Lara F."/>
            <person name="Munidasa M."/>
            <person name="Palculict T."/>
            <person name="Patil S."/>
            <person name="Pu L.-L."/>
            <person name="Saada N."/>
            <person name="Tang L."/>
            <person name="Weissenberger G."/>
            <person name="Zhu Y."/>
            <person name="Hemphill L."/>
            <person name="Shang Y."/>
            <person name="Youmans B."/>
            <person name="Ayvaz T."/>
            <person name="Ross M."/>
            <person name="Santibanez J."/>
            <person name="Aqrawi P."/>
            <person name="Gross S."/>
            <person name="Joshi V."/>
            <person name="Fowler G."/>
            <person name="Nazareth L."/>
            <person name="Reid J."/>
            <person name="Worley K."/>
            <person name="Petrosino J."/>
            <person name="Highlander S."/>
            <person name="Gibbs R."/>
        </authorList>
    </citation>
    <scope>NUCLEOTIDE SEQUENCE [LARGE SCALE GENOMIC DNA]</scope>
    <source>
        <strain evidence="3">DSM 16973</strain>
    </source>
</reference>
<accession>E0NQB1</accession>
<protein>
    <submittedName>
        <fullName evidence="3">Thioesterase family protein</fullName>
    </submittedName>
</protein>
<comment type="caution">
    <text evidence="3">The sequence shown here is derived from an EMBL/GenBank/DDBJ whole genome shotgun (WGS) entry which is preliminary data.</text>
</comment>
<gene>
    <name evidence="3" type="ORF">HMPREF0658_0362</name>
</gene>
<dbReference type="RefSeq" id="WP_006948105.1">
    <property type="nucleotide sequence ID" value="NZ_BAJI01000037.1"/>
</dbReference>
<dbReference type="InterPro" id="IPR050563">
    <property type="entry name" value="4-hydroxybenzoyl-CoA_TE"/>
</dbReference>
<evidence type="ECO:0000313" key="4">
    <source>
        <dbReference type="Proteomes" id="UP000004394"/>
    </source>
</evidence>
<dbReference type="PANTHER" id="PTHR31793">
    <property type="entry name" value="4-HYDROXYBENZOYL-COA THIOESTERASE FAMILY MEMBER"/>
    <property type="match status" value="1"/>
</dbReference>
<dbReference type="PANTHER" id="PTHR31793:SF27">
    <property type="entry name" value="NOVEL THIOESTERASE SUPERFAMILY DOMAIN AND SAPOSIN A-TYPE DOMAIN CONTAINING PROTEIN (0610012H03RIK)"/>
    <property type="match status" value="1"/>
</dbReference>
<dbReference type="HOGENOM" id="CLU_101141_3_0_10"/>
<keyword evidence="2" id="KW-0378">Hydrolase</keyword>
<dbReference type="InterPro" id="IPR029069">
    <property type="entry name" value="HotDog_dom_sf"/>
</dbReference>
<dbReference type="AlphaFoldDB" id="E0NQB1"/>
<dbReference type="OrthoDB" id="9800856at2"/>
<dbReference type="Pfam" id="PF13279">
    <property type="entry name" value="4HBT_2"/>
    <property type="match status" value="1"/>
</dbReference>
<sequence length="146" mass="17175">MTTLQASKQIDVRFSEVDSMNVVWHGSYALYFEDAREAFGAKYGLEYMTIAAAGCFAPLVDLSFRYLRPIVYGMPCRVDIFYRPTEAAKIVFDYEIRDTQTNALIATGHSVQAFMDREYRLLWYRPDFYTAWQKRWKVFQLEEANE</sequence>
<evidence type="ECO:0000256" key="2">
    <source>
        <dbReference type="ARBA" id="ARBA00022801"/>
    </source>
</evidence>
<organism evidence="3 4">
    <name type="scientific">Hoylesella marshii DSM 16973 = JCM 13450</name>
    <dbReference type="NCBI Taxonomy" id="862515"/>
    <lineage>
        <taxon>Bacteria</taxon>
        <taxon>Pseudomonadati</taxon>
        <taxon>Bacteroidota</taxon>
        <taxon>Bacteroidia</taxon>
        <taxon>Bacteroidales</taxon>
        <taxon>Prevotellaceae</taxon>
        <taxon>Hoylesella</taxon>
    </lineage>
</organism>
<dbReference type="Proteomes" id="UP000004394">
    <property type="component" value="Unassembled WGS sequence"/>
</dbReference>
<dbReference type="SUPFAM" id="SSF54637">
    <property type="entry name" value="Thioesterase/thiol ester dehydrase-isomerase"/>
    <property type="match status" value="1"/>
</dbReference>
<comment type="similarity">
    <text evidence="1">Belongs to the 4-hydroxybenzoyl-CoA thioesterase family.</text>
</comment>
<keyword evidence="4" id="KW-1185">Reference proteome</keyword>
<evidence type="ECO:0000256" key="1">
    <source>
        <dbReference type="ARBA" id="ARBA00005953"/>
    </source>
</evidence>
<evidence type="ECO:0000313" key="3">
    <source>
        <dbReference type="EMBL" id="EFM02706.1"/>
    </source>
</evidence>
<dbReference type="STRING" id="862515.HMPREF0658_0362"/>
<dbReference type="BioCyc" id="PMAR862515-HMP:GMOO-373-MONOMER"/>
<name>E0NQB1_9BACT</name>
<dbReference type="Gene3D" id="3.10.129.10">
    <property type="entry name" value="Hotdog Thioesterase"/>
    <property type="match status" value="1"/>
</dbReference>
<dbReference type="CDD" id="cd00586">
    <property type="entry name" value="4HBT"/>
    <property type="match status" value="1"/>
</dbReference>
<dbReference type="EMBL" id="AEEI01000015">
    <property type="protein sequence ID" value="EFM02706.1"/>
    <property type="molecule type" value="Genomic_DNA"/>
</dbReference>
<dbReference type="eggNOG" id="COG0824">
    <property type="taxonomic scope" value="Bacteria"/>
</dbReference>